<keyword evidence="3" id="KW-0106">Calcium</keyword>
<dbReference type="PROSITE" id="PS50222">
    <property type="entry name" value="EF_HAND_2"/>
    <property type="match status" value="4"/>
</dbReference>
<dbReference type="Pfam" id="PF13499">
    <property type="entry name" value="EF-hand_7"/>
    <property type="match status" value="2"/>
</dbReference>
<evidence type="ECO:0000313" key="5">
    <source>
        <dbReference type="EMBL" id="CAK9215301.1"/>
    </source>
</evidence>
<keyword evidence="6" id="KW-1185">Reference proteome</keyword>
<sequence>MEPTSSSQTTHKTDIKAVPTRGEIEIEVAECAGISAHMVSELTEVFKVFDRNGDGKISQAELGSVLQALGENPSNAELRRMVEEVDMDGDGFINLQEFISLNLHGSGVDGPETAETGAAFSDVMESAFHSFDLDGNGVISAEELHSVLKSLGDTNLTLEECHYMIRSVDTDGDGLVDFKDFQNLMCDTCVY</sequence>
<keyword evidence="2" id="KW-0677">Repeat</keyword>
<accession>A0ABP0U8M1</accession>
<dbReference type="PROSITE" id="PS00018">
    <property type="entry name" value="EF_HAND_1"/>
    <property type="match status" value="4"/>
</dbReference>
<dbReference type="InterPro" id="IPR002048">
    <property type="entry name" value="EF_hand_dom"/>
</dbReference>
<gene>
    <name evidence="5" type="ORF">CSSPTR1EN2_LOCUS12663</name>
</gene>
<reference evidence="5" key="1">
    <citation type="submission" date="2024-02" db="EMBL/GenBank/DDBJ databases">
        <authorList>
            <consortium name="ELIXIR-Norway"/>
            <consortium name="Elixir Norway"/>
        </authorList>
    </citation>
    <scope>NUCLEOTIDE SEQUENCE</scope>
</reference>
<evidence type="ECO:0000256" key="3">
    <source>
        <dbReference type="ARBA" id="ARBA00022837"/>
    </source>
</evidence>
<dbReference type="PANTHER" id="PTHR10891">
    <property type="entry name" value="EF-HAND CALCIUM-BINDING DOMAIN CONTAINING PROTEIN"/>
    <property type="match status" value="1"/>
</dbReference>
<evidence type="ECO:0000259" key="4">
    <source>
        <dbReference type="PROSITE" id="PS50222"/>
    </source>
</evidence>
<proteinExistence type="predicted"/>
<evidence type="ECO:0000256" key="2">
    <source>
        <dbReference type="ARBA" id="ARBA00022737"/>
    </source>
</evidence>
<evidence type="ECO:0000313" key="6">
    <source>
        <dbReference type="Proteomes" id="UP001497512"/>
    </source>
</evidence>
<dbReference type="CDD" id="cd00051">
    <property type="entry name" value="EFh"/>
    <property type="match status" value="2"/>
</dbReference>
<evidence type="ECO:0000256" key="1">
    <source>
        <dbReference type="ARBA" id="ARBA00022723"/>
    </source>
</evidence>
<feature type="domain" description="EF-hand" evidence="4">
    <location>
        <begin position="37"/>
        <end position="72"/>
    </location>
</feature>
<dbReference type="InterPro" id="IPR039647">
    <property type="entry name" value="EF_hand_pair_protein_CML-like"/>
</dbReference>
<dbReference type="Proteomes" id="UP001497512">
    <property type="component" value="Chromosome 2"/>
</dbReference>
<dbReference type="InterPro" id="IPR018247">
    <property type="entry name" value="EF_Hand_1_Ca_BS"/>
</dbReference>
<keyword evidence="1" id="KW-0479">Metal-binding</keyword>
<dbReference type="Gene3D" id="1.10.238.10">
    <property type="entry name" value="EF-hand"/>
    <property type="match status" value="2"/>
</dbReference>
<feature type="domain" description="EF-hand" evidence="4">
    <location>
        <begin position="119"/>
        <end position="154"/>
    </location>
</feature>
<protein>
    <recommendedName>
        <fullName evidence="4">EF-hand domain-containing protein</fullName>
    </recommendedName>
</protein>
<organism evidence="5 6">
    <name type="scientific">Sphagnum troendelagicum</name>
    <dbReference type="NCBI Taxonomy" id="128251"/>
    <lineage>
        <taxon>Eukaryota</taxon>
        <taxon>Viridiplantae</taxon>
        <taxon>Streptophyta</taxon>
        <taxon>Embryophyta</taxon>
        <taxon>Bryophyta</taxon>
        <taxon>Sphagnophytina</taxon>
        <taxon>Sphagnopsida</taxon>
        <taxon>Sphagnales</taxon>
        <taxon>Sphagnaceae</taxon>
        <taxon>Sphagnum</taxon>
    </lineage>
</organism>
<feature type="domain" description="EF-hand" evidence="4">
    <location>
        <begin position="156"/>
        <end position="191"/>
    </location>
</feature>
<dbReference type="SUPFAM" id="SSF47473">
    <property type="entry name" value="EF-hand"/>
    <property type="match status" value="1"/>
</dbReference>
<dbReference type="InterPro" id="IPR011992">
    <property type="entry name" value="EF-hand-dom_pair"/>
</dbReference>
<dbReference type="SMART" id="SM00054">
    <property type="entry name" value="EFh"/>
    <property type="match status" value="4"/>
</dbReference>
<dbReference type="EMBL" id="OZ019894">
    <property type="protein sequence ID" value="CAK9215301.1"/>
    <property type="molecule type" value="Genomic_DNA"/>
</dbReference>
<name>A0ABP0U8M1_9BRYO</name>
<feature type="domain" description="EF-hand" evidence="4">
    <location>
        <begin position="73"/>
        <end position="108"/>
    </location>
</feature>